<feature type="non-terminal residue" evidence="2">
    <location>
        <position position="1"/>
    </location>
</feature>
<feature type="transmembrane region" description="Helical" evidence="1">
    <location>
        <begin position="72"/>
        <end position="92"/>
    </location>
</feature>
<dbReference type="EMBL" id="MU853389">
    <property type="protein sequence ID" value="KAK4106996.1"/>
    <property type="molecule type" value="Genomic_DNA"/>
</dbReference>
<keyword evidence="1" id="KW-1133">Transmembrane helix</keyword>
<comment type="caution">
    <text evidence="2">The sequence shown here is derived from an EMBL/GenBank/DDBJ whole genome shotgun (WGS) entry which is preliminary data.</text>
</comment>
<dbReference type="Proteomes" id="UP001302812">
    <property type="component" value="Unassembled WGS sequence"/>
</dbReference>
<name>A0AAN6QGI5_9PEZI</name>
<dbReference type="PANTHER" id="PTHR35041:SF3">
    <property type="entry name" value="FORMYLMETHIONINE DEFORMYLASE-LIKE PROTEIN"/>
    <property type="match status" value="1"/>
</dbReference>
<proteinExistence type="predicted"/>
<organism evidence="2 3">
    <name type="scientific">Canariomyces notabilis</name>
    <dbReference type="NCBI Taxonomy" id="2074819"/>
    <lineage>
        <taxon>Eukaryota</taxon>
        <taxon>Fungi</taxon>
        <taxon>Dikarya</taxon>
        <taxon>Ascomycota</taxon>
        <taxon>Pezizomycotina</taxon>
        <taxon>Sordariomycetes</taxon>
        <taxon>Sordariomycetidae</taxon>
        <taxon>Sordariales</taxon>
        <taxon>Chaetomiaceae</taxon>
        <taxon>Canariomyces</taxon>
    </lineage>
</organism>
<keyword evidence="1" id="KW-0472">Membrane</keyword>
<feature type="transmembrane region" description="Helical" evidence="1">
    <location>
        <begin position="112"/>
        <end position="129"/>
    </location>
</feature>
<gene>
    <name evidence="2" type="ORF">N656DRAFT_683301</name>
</gene>
<accession>A0AAN6QGI5</accession>
<feature type="transmembrane region" description="Helical" evidence="1">
    <location>
        <begin position="171"/>
        <end position="193"/>
    </location>
</feature>
<feature type="transmembrane region" description="Helical" evidence="1">
    <location>
        <begin position="604"/>
        <end position="626"/>
    </location>
</feature>
<dbReference type="GeneID" id="89934715"/>
<sequence>DSGQFGSSAVDNSPQFGDAPSKASYHPQHYVYTIPETPFHYPERCESVISRSDSVEKSRYAWLEGWRYRDTWPMYAMVCLGIIFAGSHHAFYTHLDGRPADDQIKMMRIGGLLSYIAKSSLVGAVIFAYRQQIWVTARRKRLQLKTIDSLFAAVNEFMALLNWEFARNAKVAMALAVLTWLFPLTVILTPGSLTVAPLTETIVGQCSGVRTLNFEAEKDKNWRNSDFINGYPGLSLSVWNTTMDAPTTFTPFNDTWFDYWDSSSTQLDLVATRSALAGDVVARPDVAADTCGVGWNCSYTISFVAPGYKCTEIARGRNLDQAQLSRDHGVPFNASDLMPTGDYGYIASTTIGDYARPQIDAGAAGIPLDGPPFPRNLGAFRTEPVLWIGHAVPTGEGPPPTSRNEPGFDTAFEASIIRCDHYLTNYNVYFNHTFSSQVTTVVSREFLHPIINTTFVDKTMDDGTRDNTTATPESNWIRPLDVERYRVTAGYHSLGSRLRRYLDGRIKYLPYALTESDVTQTNLIDKMTYLAVPNLREEVQRFYENITLSLFSNPQFVIVSWAAKPNVPSGRDNVTATAADPSLAYPCNKTRIANAYVYLKRDLWIAYAVAISVAIICAALGTAALAQNNYHVRDVHVSSIVAATRAPCLQALPWNTDSKWGEVPDEVLRTRMGYGVIREGAADTGAVPASCSSSFVEGSPDTDRGGVRASRVYYGFAQEEILDRSRAATSGHGGAKPKLASAFSFKTWE</sequence>
<keyword evidence="1" id="KW-0812">Transmembrane</keyword>
<evidence type="ECO:0000313" key="3">
    <source>
        <dbReference type="Proteomes" id="UP001302812"/>
    </source>
</evidence>
<protein>
    <submittedName>
        <fullName evidence="2">Uncharacterized protein</fullName>
    </submittedName>
</protein>
<dbReference type="RefSeq" id="XP_064664566.1">
    <property type="nucleotide sequence ID" value="XM_064810590.1"/>
</dbReference>
<dbReference type="PANTHER" id="PTHR35041">
    <property type="entry name" value="MEDIATOR OF RNA POLYMERASE II TRANSCRIPTION SUBUNIT 1"/>
    <property type="match status" value="1"/>
</dbReference>
<evidence type="ECO:0000313" key="2">
    <source>
        <dbReference type="EMBL" id="KAK4106996.1"/>
    </source>
</evidence>
<evidence type="ECO:0000256" key="1">
    <source>
        <dbReference type="SAM" id="Phobius"/>
    </source>
</evidence>
<feature type="non-terminal residue" evidence="2">
    <location>
        <position position="749"/>
    </location>
</feature>
<keyword evidence="3" id="KW-1185">Reference proteome</keyword>
<dbReference type="AlphaFoldDB" id="A0AAN6QGI5"/>
<reference evidence="2" key="2">
    <citation type="submission" date="2023-05" db="EMBL/GenBank/DDBJ databases">
        <authorList>
            <consortium name="Lawrence Berkeley National Laboratory"/>
            <person name="Steindorff A."/>
            <person name="Hensen N."/>
            <person name="Bonometti L."/>
            <person name="Westerberg I."/>
            <person name="Brannstrom I.O."/>
            <person name="Guillou S."/>
            <person name="Cros-Aarteil S."/>
            <person name="Calhoun S."/>
            <person name="Haridas S."/>
            <person name="Kuo A."/>
            <person name="Mondo S."/>
            <person name="Pangilinan J."/>
            <person name="Riley R."/>
            <person name="Labutti K."/>
            <person name="Andreopoulos B."/>
            <person name="Lipzen A."/>
            <person name="Chen C."/>
            <person name="Yanf M."/>
            <person name="Daum C."/>
            <person name="Ng V."/>
            <person name="Clum A."/>
            <person name="Ohm R."/>
            <person name="Martin F."/>
            <person name="Silar P."/>
            <person name="Natvig D."/>
            <person name="Lalanne C."/>
            <person name="Gautier V."/>
            <person name="Ament-Velasquez S.L."/>
            <person name="Kruys A."/>
            <person name="Hutchinson M.I."/>
            <person name="Powell A.J."/>
            <person name="Barry K."/>
            <person name="Miller A.N."/>
            <person name="Grigoriev I.V."/>
            <person name="Debuchy R."/>
            <person name="Gladieux P."/>
            <person name="Thoren M.H."/>
            <person name="Johannesson H."/>
        </authorList>
    </citation>
    <scope>NUCLEOTIDE SEQUENCE</scope>
    <source>
        <strain evidence="2">CBS 508.74</strain>
    </source>
</reference>
<reference evidence="2" key="1">
    <citation type="journal article" date="2023" name="Mol. Phylogenet. Evol.">
        <title>Genome-scale phylogeny and comparative genomics of the fungal order Sordariales.</title>
        <authorList>
            <person name="Hensen N."/>
            <person name="Bonometti L."/>
            <person name="Westerberg I."/>
            <person name="Brannstrom I.O."/>
            <person name="Guillou S."/>
            <person name="Cros-Aarteil S."/>
            <person name="Calhoun S."/>
            <person name="Haridas S."/>
            <person name="Kuo A."/>
            <person name="Mondo S."/>
            <person name="Pangilinan J."/>
            <person name="Riley R."/>
            <person name="LaButti K."/>
            <person name="Andreopoulos B."/>
            <person name="Lipzen A."/>
            <person name="Chen C."/>
            <person name="Yan M."/>
            <person name="Daum C."/>
            <person name="Ng V."/>
            <person name="Clum A."/>
            <person name="Steindorff A."/>
            <person name="Ohm R.A."/>
            <person name="Martin F."/>
            <person name="Silar P."/>
            <person name="Natvig D.O."/>
            <person name="Lalanne C."/>
            <person name="Gautier V."/>
            <person name="Ament-Velasquez S.L."/>
            <person name="Kruys A."/>
            <person name="Hutchinson M.I."/>
            <person name="Powell A.J."/>
            <person name="Barry K."/>
            <person name="Miller A.N."/>
            <person name="Grigoriev I.V."/>
            <person name="Debuchy R."/>
            <person name="Gladieux P."/>
            <person name="Hiltunen Thoren M."/>
            <person name="Johannesson H."/>
        </authorList>
    </citation>
    <scope>NUCLEOTIDE SEQUENCE</scope>
    <source>
        <strain evidence="2">CBS 508.74</strain>
    </source>
</reference>